<evidence type="ECO:0000313" key="1">
    <source>
        <dbReference type="EnsemblPlants" id="OMERI03G21820.1"/>
    </source>
</evidence>
<dbReference type="AlphaFoldDB" id="A0A0E0D339"/>
<proteinExistence type="predicted"/>
<name>A0A0E0D339_9ORYZ</name>
<dbReference type="Proteomes" id="UP000008021">
    <property type="component" value="Chromosome 3"/>
</dbReference>
<reference evidence="1" key="2">
    <citation type="submission" date="2018-05" db="EMBL/GenBank/DDBJ databases">
        <title>OmerRS3 (Oryza meridionalis Reference Sequence Version 3).</title>
        <authorList>
            <person name="Zhang J."/>
            <person name="Kudrna D."/>
            <person name="Lee S."/>
            <person name="Talag J."/>
            <person name="Welchert J."/>
            <person name="Wing R.A."/>
        </authorList>
    </citation>
    <scope>NUCLEOTIDE SEQUENCE [LARGE SCALE GENOMIC DNA]</scope>
    <source>
        <strain evidence="1">cv. OR44</strain>
    </source>
</reference>
<evidence type="ECO:0000313" key="2">
    <source>
        <dbReference type="Proteomes" id="UP000008021"/>
    </source>
</evidence>
<accession>A0A0E0D339</accession>
<sequence length="183" mass="20653">MVPPMRTFHMQVPPVNGREGLCGSYDPAKWFLRCVQKMEARSSFQGTHRVPQVNMPIFPTGMNDQWHRASTYNTSSYIIDAPAVGMYQMSINENAQPQGPSFLEMLRQGDWLFIMYSAIQMMGYAGNTQSYGEPCSYGGGLSIAQHEIEPSQIDEPPPITKPTQAYRHVDFNGVEVARRSVRE</sequence>
<dbReference type="Gramene" id="OMERI03G21820.1">
    <property type="protein sequence ID" value="OMERI03G21820.1"/>
    <property type="gene ID" value="OMERI03G21820"/>
</dbReference>
<dbReference type="HOGENOM" id="CLU_113062_0_0_1"/>
<protein>
    <submittedName>
        <fullName evidence="1">Uncharacterized protein</fullName>
    </submittedName>
</protein>
<dbReference type="EnsemblPlants" id="OMERI03G21820.1">
    <property type="protein sequence ID" value="OMERI03G21820.1"/>
    <property type="gene ID" value="OMERI03G21820"/>
</dbReference>
<keyword evidence="2" id="KW-1185">Reference proteome</keyword>
<organism evidence="1">
    <name type="scientific">Oryza meridionalis</name>
    <dbReference type="NCBI Taxonomy" id="40149"/>
    <lineage>
        <taxon>Eukaryota</taxon>
        <taxon>Viridiplantae</taxon>
        <taxon>Streptophyta</taxon>
        <taxon>Embryophyta</taxon>
        <taxon>Tracheophyta</taxon>
        <taxon>Spermatophyta</taxon>
        <taxon>Magnoliopsida</taxon>
        <taxon>Liliopsida</taxon>
        <taxon>Poales</taxon>
        <taxon>Poaceae</taxon>
        <taxon>BOP clade</taxon>
        <taxon>Oryzoideae</taxon>
        <taxon>Oryzeae</taxon>
        <taxon>Oryzinae</taxon>
        <taxon>Oryza</taxon>
    </lineage>
</organism>
<reference evidence="1" key="1">
    <citation type="submission" date="2015-04" db="UniProtKB">
        <authorList>
            <consortium name="EnsemblPlants"/>
        </authorList>
    </citation>
    <scope>IDENTIFICATION</scope>
</reference>